<proteinExistence type="predicted"/>
<keyword evidence="3" id="KW-0813">Transport</keyword>
<dbReference type="GO" id="GO:0046930">
    <property type="term" value="C:pore complex"/>
    <property type="evidence" value="ECO:0007669"/>
    <property type="project" value="UniProtKB-KW"/>
</dbReference>
<evidence type="ECO:0000256" key="6">
    <source>
        <dbReference type="ARBA" id="ARBA00022729"/>
    </source>
</evidence>
<feature type="chain" id="PRO_5003897097" evidence="11">
    <location>
        <begin position="22"/>
        <end position="302"/>
    </location>
</feature>
<evidence type="ECO:0000256" key="1">
    <source>
        <dbReference type="ARBA" id="ARBA00004571"/>
    </source>
</evidence>
<dbReference type="InterPro" id="IPR050298">
    <property type="entry name" value="Gram-neg_bact_OMP"/>
</dbReference>
<organism evidence="13 14">
    <name type="scientific">Paraglaciecola arctica BSs20135</name>
    <dbReference type="NCBI Taxonomy" id="493475"/>
    <lineage>
        <taxon>Bacteria</taxon>
        <taxon>Pseudomonadati</taxon>
        <taxon>Pseudomonadota</taxon>
        <taxon>Gammaproteobacteria</taxon>
        <taxon>Alteromonadales</taxon>
        <taxon>Alteromonadaceae</taxon>
        <taxon>Paraglaciecola</taxon>
    </lineage>
</organism>
<keyword evidence="5" id="KW-0812">Transmembrane</keyword>
<evidence type="ECO:0000259" key="12">
    <source>
        <dbReference type="Pfam" id="PF13609"/>
    </source>
</evidence>
<sequence length="302" mass="32923">MKCGKKLLVILIACSLSAASAADPITLYGKVNVSAQSSDEGDGHISELKSNNSRLGVRGNLELDNELEVLYVAEWQVDYTDESGSENFKARNQYVGLRGDFGTVLLGRNDTVLKQSQGKIDQFNDYEADLKGLWQGENRMGDSITYFSPEFKGFTLGVSYVAQDELEANDAQSFSVVYGDKNLKKNQWYAAVAADFDMNGYDTQRVSVQTRFGNLKLGAILHSQESVATGLSKDGAMVSVAYSMGKLELKGQFQAAGNNDSASVGVDYKLGKSTKAFAWASTRSLQESDDSSWLAVGLEHKF</sequence>
<evidence type="ECO:0000256" key="10">
    <source>
        <dbReference type="ARBA" id="ARBA00023237"/>
    </source>
</evidence>
<dbReference type="PRINTS" id="PR00184">
    <property type="entry name" value="NEISSPPORIN"/>
</dbReference>
<gene>
    <name evidence="13" type="ORF">GARC_1226</name>
</gene>
<evidence type="ECO:0000256" key="9">
    <source>
        <dbReference type="ARBA" id="ARBA00023136"/>
    </source>
</evidence>
<dbReference type="InterPro" id="IPR033900">
    <property type="entry name" value="Gram_neg_porin_domain"/>
</dbReference>
<evidence type="ECO:0000256" key="3">
    <source>
        <dbReference type="ARBA" id="ARBA00022448"/>
    </source>
</evidence>
<dbReference type="InterPro" id="IPR002299">
    <property type="entry name" value="Porin_Neis"/>
</dbReference>
<dbReference type="OrthoDB" id="8173690at2"/>
<keyword evidence="14" id="KW-1185">Reference proteome</keyword>
<reference evidence="13 14" key="1">
    <citation type="journal article" date="2017" name="Antonie Van Leeuwenhoek">
        <title>Rhizobium rhizosphaerae sp. nov., a novel species isolated from rice rhizosphere.</title>
        <authorList>
            <person name="Zhao J.J."/>
            <person name="Zhang J."/>
            <person name="Zhang R.J."/>
            <person name="Zhang C.W."/>
            <person name="Yin H.Q."/>
            <person name="Zhang X.X."/>
        </authorList>
    </citation>
    <scope>NUCLEOTIDE SEQUENCE [LARGE SCALE GENOMIC DNA]</scope>
    <source>
        <strain evidence="13 14">BSs20135</strain>
    </source>
</reference>
<feature type="domain" description="Porin" evidence="12">
    <location>
        <begin position="12"/>
        <end position="278"/>
    </location>
</feature>
<dbReference type="AlphaFoldDB" id="K6Y2N3"/>
<dbReference type="RefSeq" id="WP_007617797.1">
    <property type="nucleotide sequence ID" value="NZ_BAEO01000014.1"/>
</dbReference>
<evidence type="ECO:0000256" key="2">
    <source>
        <dbReference type="ARBA" id="ARBA00011233"/>
    </source>
</evidence>
<dbReference type="PANTHER" id="PTHR34501">
    <property type="entry name" value="PROTEIN YDDL-RELATED"/>
    <property type="match status" value="1"/>
</dbReference>
<evidence type="ECO:0000256" key="5">
    <source>
        <dbReference type="ARBA" id="ARBA00022692"/>
    </source>
</evidence>
<keyword evidence="6 11" id="KW-0732">Signal</keyword>
<feature type="signal peptide" evidence="11">
    <location>
        <begin position="1"/>
        <end position="21"/>
    </location>
</feature>
<dbReference type="InterPro" id="IPR001702">
    <property type="entry name" value="Porin_Gram-ve"/>
</dbReference>
<dbReference type="CDD" id="cd00342">
    <property type="entry name" value="gram_neg_porins"/>
    <property type="match status" value="1"/>
</dbReference>
<name>K6Y2N3_9ALTE</name>
<dbReference type="Pfam" id="PF13609">
    <property type="entry name" value="Porin_4"/>
    <property type="match status" value="1"/>
</dbReference>
<evidence type="ECO:0000313" key="14">
    <source>
        <dbReference type="Proteomes" id="UP000006327"/>
    </source>
</evidence>
<comment type="subcellular location">
    <subcellularLocation>
        <location evidence="1">Cell outer membrane</location>
        <topology evidence="1">Multi-pass membrane protein</topology>
    </subcellularLocation>
</comment>
<evidence type="ECO:0000256" key="7">
    <source>
        <dbReference type="ARBA" id="ARBA00023065"/>
    </source>
</evidence>
<dbReference type="PANTHER" id="PTHR34501:SF9">
    <property type="entry name" value="MAJOR OUTER MEMBRANE PROTEIN P.IA"/>
    <property type="match status" value="1"/>
</dbReference>
<dbReference type="EMBL" id="BAEO01000014">
    <property type="protein sequence ID" value="GAC18206.1"/>
    <property type="molecule type" value="Genomic_DNA"/>
</dbReference>
<dbReference type="GO" id="GO:0009279">
    <property type="term" value="C:cell outer membrane"/>
    <property type="evidence" value="ECO:0007669"/>
    <property type="project" value="UniProtKB-SubCell"/>
</dbReference>
<keyword evidence="7" id="KW-0406">Ion transport</keyword>
<evidence type="ECO:0000256" key="11">
    <source>
        <dbReference type="SAM" id="SignalP"/>
    </source>
</evidence>
<dbReference type="Proteomes" id="UP000006327">
    <property type="component" value="Unassembled WGS sequence"/>
</dbReference>
<dbReference type="Gene3D" id="2.40.160.10">
    <property type="entry name" value="Porin"/>
    <property type="match status" value="1"/>
</dbReference>
<protein>
    <submittedName>
        <fullName evidence="13">Porin</fullName>
    </submittedName>
</protein>
<accession>K6Y2N3</accession>
<evidence type="ECO:0000313" key="13">
    <source>
        <dbReference type="EMBL" id="GAC18206.1"/>
    </source>
</evidence>
<dbReference type="STRING" id="493475.GARC_1226"/>
<dbReference type="GO" id="GO:0034220">
    <property type="term" value="P:monoatomic ion transmembrane transport"/>
    <property type="evidence" value="ECO:0007669"/>
    <property type="project" value="InterPro"/>
</dbReference>
<comment type="caution">
    <text evidence="13">The sequence shown here is derived from an EMBL/GenBank/DDBJ whole genome shotgun (WGS) entry which is preliminary data.</text>
</comment>
<evidence type="ECO:0000256" key="8">
    <source>
        <dbReference type="ARBA" id="ARBA00023114"/>
    </source>
</evidence>
<evidence type="ECO:0000256" key="4">
    <source>
        <dbReference type="ARBA" id="ARBA00022452"/>
    </source>
</evidence>
<dbReference type="PRINTS" id="PR00182">
    <property type="entry name" value="ECOLNEIPORIN"/>
</dbReference>
<comment type="subunit">
    <text evidence="2">Homotrimer.</text>
</comment>
<keyword evidence="10" id="KW-0998">Cell outer membrane</keyword>
<dbReference type="GO" id="GO:0015288">
    <property type="term" value="F:porin activity"/>
    <property type="evidence" value="ECO:0007669"/>
    <property type="project" value="UniProtKB-KW"/>
</dbReference>
<dbReference type="InterPro" id="IPR023614">
    <property type="entry name" value="Porin_dom_sf"/>
</dbReference>
<dbReference type="eggNOG" id="COG3203">
    <property type="taxonomic scope" value="Bacteria"/>
</dbReference>
<keyword evidence="9" id="KW-0472">Membrane</keyword>
<dbReference type="SUPFAM" id="SSF56935">
    <property type="entry name" value="Porins"/>
    <property type="match status" value="1"/>
</dbReference>
<keyword evidence="4" id="KW-1134">Transmembrane beta strand</keyword>
<keyword evidence="8" id="KW-0626">Porin</keyword>